<dbReference type="AlphaFoldDB" id="A0AA87ZDG7"/>
<dbReference type="Proteomes" id="UP001187192">
    <property type="component" value="Unassembled WGS sequence"/>
</dbReference>
<keyword evidence="2" id="KW-1185">Reference proteome</keyword>
<organism evidence="1 2">
    <name type="scientific">Ficus carica</name>
    <name type="common">Common fig</name>
    <dbReference type="NCBI Taxonomy" id="3494"/>
    <lineage>
        <taxon>Eukaryota</taxon>
        <taxon>Viridiplantae</taxon>
        <taxon>Streptophyta</taxon>
        <taxon>Embryophyta</taxon>
        <taxon>Tracheophyta</taxon>
        <taxon>Spermatophyta</taxon>
        <taxon>Magnoliopsida</taxon>
        <taxon>eudicotyledons</taxon>
        <taxon>Gunneridae</taxon>
        <taxon>Pentapetalae</taxon>
        <taxon>rosids</taxon>
        <taxon>fabids</taxon>
        <taxon>Rosales</taxon>
        <taxon>Moraceae</taxon>
        <taxon>Ficeae</taxon>
        <taxon>Ficus</taxon>
    </lineage>
</organism>
<comment type="caution">
    <text evidence="1">The sequence shown here is derived from an EMBL/GenBank/DDBJ whole genome shotgun (WGS) entry which is preliminary data.</text>
</comment>
<name>A0AA87ZDG7_FICCA</name>
<evidence type="ECO:0000313" key="1">
    <source>
        <dbReference type="EMBL" id="GMN24193.1"/>
    </source>
</evidence>
<gene>
    <name evidence="1" type="ORF">TIFTF001_040546</name>
</gene>
<protein>
    <submittedName>
        <fullName evidence="1">Uncharacterized protein</fullName>
    </submittedName>
</protein>
<dbReference type="EMBL" id="BTGU01001489">
    <property type="protein sequence ID" value="GMN24193.1"/>
    <property type="molecule type" value="Genomic_DNA"/>
</dbReference>
<accession>A0AA87ZDG7</accession>
<proteinExistence type="predicted"/>
<evidence type="ECO:0000313" key="2">
    <source>
        <dbReference type="Proteomes" id="UP001187192"/>
    </source>
</evidence>
<reference evidence="1" key="1">
    <citation type="submission" date="2023-07" db="EMBL/GenBank/DDBJ databases">
        <title>draft genome sequence of fig (Ficus carica).</title>
        <authorList>
            <person name="Takahashi T."/>
            <person name="Nishimura K."/>
        </authorList>
    </citation>
    <scope>NUCLEOTIDE SEQUENCE</scope>
</reference>
<sequence length="184" mass="20717">MVAGQQGTPAWVGCTQPTPQLGVAIWVATRRHDSKTTRISRVRVGKNSFGSSSGQARVHFGSLFRVNFGSIFVSRVHFGSISCQFRVNFRVACPFRVNFVSRVKFVSRVQFVSCRVKPLRVRVAVSCRFRVTGRVRVGEEKIRHGSNTTQIRHVTRIVTPTRSQPSRDCKCSHDNSHGLGYWEP</sequence>